<sequence>MEFSAWYRNLPTWTAVVSAPLGALAGLTALSMVLSVVFAGTAFGIELGSTTVGVVAARLEMTTVVVPAVLGILALTSVVNGPTNLSSRAIRSIPFDSNVRPVNSMNNCPTDGSTPCSPSRTVRRDPTVLRAATRRPTGRVWTCGVVPPQSAISSLRVRMRDDWRPFCNCAKTGRLESNQVVRRRTGDVPDSRLPADVLTCMDSRSPPPDTNVIP</sequence>
<evidence type="ECO:0000313" key="3">
    <source>
        <dbReference type="Proteomes" id="UP000282323"/>
    </source>
</evidence>
<dbReference type="AlphaFoldDB" id="A0A3N6LTF8"/>
<feature type="transmembrane region" description="Helical" evidence="1">
    <location>
        <begin position="65"/>
        <end position="83"/>
    </location>
</feature>
<accession>A0A3N6LTF8</accession>
<protein>
    <submittedName>
        <fullName evidence="2">Uncharacterized protein</fullName>
    </submittedName>
</protein>
<dbReference type="EMBL" id="REGA01000014">
    <property type="protein sequence ID" value="RQG93368.1"/>
    <property type="molecule type" value="Genomic_DNA"/>
</dbReference>
<keyword evidence="3" id="KW-1185">Reference proteome</keyword>
<organism evidence="2 3">
    <name type="scientific">Natrarchaeobius chitinivorans</name>
    <dbReference type="NCBI Taxonomy" id="1679083"/>
    <lineage>
        <taxon>Archaea</taxon>
        <taxon>Methanobacteriati</taxon>
        <taxon>Methanobacteriota</taxon>
        <taxon>Stenosarchaea group</taxon>
        <taxon>Halobacteria</taxon>
        <taxon>Halobacteriales</taxon>
        <taxon>Natrialbaceae</taxon>
        <taxon>Natrarchaeobius</taxon>
    </lineage>
</organism>
<name>A0A3N6LTF8_NATCH</name>
<feature type="transmembrane region" description="Helical" evidence="1">
    <location>
        <begin position="21"/>
        <end position="45"/>
    </location>
</feature>
<gene>
    <name evidence="2" type="ORF">EA473_15160</name>
</gene>
<proteinExistence type="predicted"/>
<evidence type="ECO:0000256" key="1">
    <source>
        <dbReference type="SAM" id="Phobius"/>
    </source>
</evidence>
<evidence type="ECO:0000313" key="2">
    <source>
        <dbReference type="EMBL" id="RQG93368.1"/>
    </source>
</evidence>
<keyword evidence="1" id="KW-0472">Membrane</keyword>
<reference evidence="2 3" key="1">
    <citation type="submission" date="2018-10" db="EMBL/GenBank/DDBJ databases">
        <title>Natrarchaeobius chitinivorans gen. nov., sp. nov., and Natrarchaeobius haloalkaliphilus sp. nov., alkaliphilic, chitin-utilizing haloarchaea from hypersaline alkaline lakes.</title>
        <authorList>
            <person name="Sorokin D.Y."/>
            <person name="Elcheninov A.G."/>
            <person name="Kostrikina N.A."/>
            <person name="Bale N.J."/>
            <person name="Sinninghe Damste J.S."/>
            <person name="Khijniak T.V."/>
            <person name="Kublanov I.V."/>
            <person name="Toshchakov S.V."/>
        </authorList>
    </citation>
    <scope>NUCLEOTIDE SEQUENCE [LARGE SCALE GENOMIC DNA]</scope>
    <source>
        <strain evidence="2 3">AArcht4T</strain>
    </source>
</reference>
<keyword evidence="1" id="KW-0812">Transmembrane</keyword>
<keyword evidence="1" id="KW-1133">Transmembrane helix</keyword>
<dbReference type="Proteomes" id="UP000282323">
    <property type="component" value="Unassembled WGS sequence"/>
</dbReference>
<comment type="caution">
    <text evidence="2">The sequence shown here is derived from an EMBL/GenBank/DDBJ whole genome shotgun (WGS) entry which is preliminary data.</text>
</comment>